<evidence type="ECO:0000313" key="15">
    <source>
        <dbReference type="EMBL" id="STO31423.1"/>
    </source>
</evidence>
<feature type="active site" evidence="12">
    <location>
        <position position="216"/>
    </location>
</feature>
<keyword evidence="6" id="KW-0677">Repeat</keyword>
<name>A0A377GX48_9FUSO</name>
<dbReference type="AlphaFoldDB" id="A0A377GX48"/>
<dbReference type="NCBIfam" id="TIGR04265">
    <property type="entry name" value="bac_cardiolipin"/>
    <property type="match status" value="1"/>
</dbReference>
<dbReference type="InterPro" id="IPR025202">
    <property type="entry name" value="PLD-like_dom"/>
</dbReference>
<keyword evidence="5 12" id="KW-0812">Transmembrane</keyword>
<evidence type="ECO:0000259" key="14">
    <source>
        <dbReference type="PROSITE" id="PS50035"/>
    </source>
</evidence>
<dbReference type="GO" id="GO:0005886">
    <property type="term" value="C:plasma membrane"/>
    <property type="evidence" value="ECO:0007669"/>
    <property type="project" value="UniProtKB-SubCell"/>
</dbReference>
<feature type="transmembrane region" description="Helical" evidence="12">
    <location>
        <begin position="32"/>
        <end position="55"/>
    </location>
</feature>
<evidence type="ECO:0000256" key="3">
    <source>
        <dbReference type="ARBA" id="ARBA00022516"/>
    </source>
</evidence>
<feature type="domain" description="PLD phosphodiesterase" evidence="14">
    <location>
        <begin position="394"/>
        <end position="421"/>
    </location>
</feature>
<keyword evidence="4 12" id="KW-0808">Transferase</keyword>
<dbReference type="GO" id="GO:0032049">
    <property type="term" value="P:cardiolipin biosynthetic process"/>
    <property type="evidence" value="ECO:0007669"/>
    <property type="project" value="UniProtKB-UniRule"/>
</dbReference>
<feature type="active site" evidence="12">
    <location>
        <position position="401"/>
    </location>
</feature>
<dbReference type="InterPro" id="IPR001736">
    <property type="entry name" value="PLipase_D/transphosphatidylase"/>
</dbReference>
<dbReference type="CDD" id="cd09110">
    <property type="entry name" value="PLDc_CLS_1"/>
    <property type="match status" value="1"/>
</dbReference>
<evidence type="ECO:0000256" key="13">
    <source>
        <dbReference type="NCBIfam" id="TIGR04265"/>
    </source>
</evidence>
<evidence type="ECO:0000256" key="4">
    <source>
        <dbReference type="ARBA" id="ARBA00022679"/>
    </source>
</evidence>
<feature type="active site" evidence="12">
    <location>
        <position position="214"/>
    </location>
</feature>
<keyword evidence="2 12" id="KW-1003">Cell membrane</keyword>
<keyword evidence="16" id="KW-1185">Reference proteome</keyword>
<comment type="catalytic activity">
    <reaction evidence="12">
        <text>2 a 1,2-diacyl-sn-glycero-3-phospho-(1'-sn-glycerol) = a cardiolipin + glycerol</text>
        <dbReference type="Rhea" id="RHEA:31451"/>
        <dbReference type="ChEBI" id="CHEBI:17754"/>
        <dbReference type="ChEBI" id="CHEBI:62237"/>
        <dbReference type="ChEBI" id="CHEBI:64716"/>
    </reaction>
</comment>
<feature type="active site" evidence="12">
    <location>
        <position position="406"/>
    </location>
</feature>
<evidence type="ECO:0000256" key="1">
    <source>
        <dbReference type="ARBA" id="ARBA00004651"/>
    </source>
</evidence>
<dbReference type="SUPFAM" id="SSF56024">
    <property type="entry name" value="Phospholipase D/nuclease"/>
    <property type="match status" value="2"/>
</dbReference>
<organism evidence="15 16">
    <name type="scientific">Fusobacterium necrogenes</name>
    <dbReference type="NCBI Taxonomy" id="858"/>
    <lineage>
        <taxon>Bacteria</taxon>
        <taxon>Fusobacteriati</taxon>
        <taxon>Fusobacteriota</taxon>
        <taxon>Fusobacteriia</taxon>
        <taxon>Fusobacteriales</taxon>
        <taxon>Fusobacteriaceae</taxon>
        <taxon>Fusobacterium</taxon>
    </lineage>
</organism>
<dbReference type="PANTHER" id="PTHR21248">
    <property type="entry name" value="CARDIOLIPIN SYNTHASE"/>
    <property type="match status" value="1"/>
</dbReference>
<dbReference type="PROSITE" id="PS50035">
    <property type="entry name" value="PLD"/>
    <property type="match status" value="2"/>
</dbReference>
<comment type="similarity">
    <text evidence="12">Belongs to the phospholipase D family. Cardiolipin synthase subfamily.</text>
</comment>
<evidence type="ECO:0000256" key="12">
    <source>
        <dbReference type="HAMAP-Rule" id="MF_01916"/>
    </source>
</evidence>
<evidence type="ECO:0000256" key="7">
    <source>
        <dbReference type="ARBA" id="ARBA00022989"/>
    </source>
</evidence>
<evidence type="ECO:0000256" key="9">
    <source>
        <dbReference type="ARBA" id="ARBA00023136"/>
    </source>
</evidence>
<feature type="active site" evidence="12">
    <location>
        <position position="221"/>
    </location>
</feature>
<dbReference type="HAMAP" id="MF_01916">
    <property type="entry name" value="Cardiolipin_synth_Cls"/>
    <property type="match status" value="1"/>
</dbReference>
<dbReference type="PANTHER" id="PTHR21248:SF22">
    <property type="entry name" value="PHOSPHOLIPASE D"/>
    <property type="match status" value="1"/>
</dbReference>
<evidence type="ECO:0000256" key="2">
    <source>
        <dbReference type="ARBA" id="ARBA00022475"/>
    </source>
</evidence>
<keyword evidence="9 12" id="KW-0472">Membrane</keyword>
<evidence type="ECO:0000256" key="5">
    <source>
        <dbReference type="ARBA" id="ARBA00022692"/>
    </source>
</evidence>
<feature type="domain" description="PLD phosphodiesterase" evidence="14">
    <location>
        <begin position="209"/>
        <end position="236"/>
    </location>
</feature>
<reference evidence="15 16" key="1">
    <citation type="submission" date="2018-06" db="EMBL/GenBank/DDBJ databases">
        <authorList>
            <consortium name="Pathogen Informatics"/>
            <person name="Doyle S."/>
        </authorList>
    </citation>
    <scope>NUCLEOTIDE SEQUENCE [LARGE SCALE GENOMIC DNA]</scope>
    <source>
        <strain evidence="15 16">NCTC10723</strain>
    </source>
</reference>
<dbReference type="InterPro" id="IPR030874">
    <property type="entry name" value="Cardiolipin_synth_Firmi"/>
</dbReference>
<dbReference type="EMBL" id="UGGU01000003">
    <property type="protein sequence ID" value="STO31423.1"/>
    <property type="molecule type" value="Genomic_DNA"/>
</dbReference>
<keyword evidence="8 12" id="KW-0443">Lipid metabolism</keyword>
<evidence type="ECO:0000256" key="11">
    <source>
        <dbReference type="ARBA" id="ARBA00023264"/>
    </source>
</evidence>
<dbReference type="EC" id="2.7.8.-" evidence="12 13"/>
<feature type="transmembrane region" description="Helical" evidence="12">
    <location>
        <begin position="7"/>
        <end position="26"/>
    </location>
</feature>
<dbReference type="CDD" id="cd09112">
    <property type="entry name" value="PLDc_CLS_2"/>
    <property type="match status" value="1"/>
</dbReference>
<dbReference type="InterPro" id="IPR022924">
    <property type="entry name" value="Cardiolipin_synthase"/>
</dbReference>
<gene>
    <name evidence="15" type="primary">cls</name>
    <name evidence="15" type="ORF">NCTC10723_00873</name>
</gene>
<accession>A0A377GX48</accession>
<keyword evidence="3 12" id="KW-0444">Lipid biosynthesis</keyword>
<sequence>MESFIRFFANYIVFINIIFVLIIVLLERKNSLYTLFWIVLLSLAPYIGFIAYLFFGLSFRKKRVVAEYYRRKFLYSKEIMGFSQRKELVKWEQLISYIEISSKSKLTSLNISEIFIDGKSFFHSMMNDLKKAKESISMEYYLFRYDNLGKKIVNILKEKAKEGLKVRIIVDGAGGYNRKMLKELAEVGIESGIFFPSHFPFLKMANLRANYRDHRKLCLIDGKLGYIGGFNIGDEYLGEGKLGYWRDTGMKILGEICLELEQEFYFSWDIVKKEKINVEKNYRYNKEVLDKLVEIRGKHTGHMQVVSSGPNYQFRTIRDNALKLIMDAKRCIYIQTPYFVPDDNLLEALKIATLSGVKIKIMIPSKPDHFFIYWVNQYFVGELLDLGIEVYKYNRGFIHSKVIIIDDEVVTTGTANFDYRSFYQNFEININIYEKDIALLFKEIFHKDMEFSNRLFRSEYSKRGYYIKFKESICRLLAPIM</sequence>
<keyword evidence="10 12" id="KW-0594">Phospholipid biosynthesis</keyword>
<dbReference type="Pfam" id="PF13091">
    <property type="entry name" value="PLDc_2"/>
    <property type="match status" value="2"/>
</dbReference>
<keyword evidence="7 12" id="KW-1133">Transmembrane helix</keyword>
<evidence type="ECO:0000256" key="6">
    <source>
        <dbReference type="ARBA" id="ARBA00022737"/>
    </source>
</evidence>
<dbReference type="Proteomes" id="UP000255328">
    <property type="component" value="Unassembled WGS sequence"/>
</dbReference>
<feature type="active site" evidence="12">
    <location>
        <position position="399"/>
    </location>
</feature>
<comment type="subcellular location">
    <subcellularLocation>
        <location evidence="1 12">Cell membrane</location>
        <topology evidence="1 12">Multi-pass membrane protein</topology>
    </subcellularLocation>
</comment>
<comment type="function">
    <text evidence="12">Catalyzes the reversible phosphatidyl group transfer from one phosphatidylglycerol molecule to another to form cardiolipin (CL) (diphosphatidylglycerol) and glycerol.</text>
</comment>
<evidence type="ECO:0000313" key="16">
    <source>
        <dbReference type="Proteomes" id="UP000255328"/>
    </source>
</evidence>
<protein>
    <recommendedName>
        <fullName evidence="12 13">Cardiolipin synthase</fullName>
        <shortName evidence="12">CL synthase</shortName>
        <ecNumber evidence="12 13">2.7.8.-</ecNumber>
    </recommendedName>
</protein>
<keyword evidence="11 12" id="KW-1208">Phospholipid metabolism</keyword>
<dbReference type="InterPro" id="IPR027379">
    <property type="entry name" value="CLS_N"/>
</dbReference>
<evidence type="ECO:0000256" key="10">
    <source>
        <dbReference type="ARBA" id="ARBA00023209"/>
    </source>
</evidence>
<dbReference type="Gene3D" id="3.30.870.10">
    <property type="entry name" value="Endonuclease Chain A"/>
    <property type="match status" value="2"/>
</dbReference>
<dbReference type="RefSeq" id="WP_115269724.1">
    <property type="nucleotide sequence ID" value="NZ_UGGU01000003.1"/>
</dbReference>
<dbReference type="OrthoDB" id="9762009at2"/>
<dbReference type="GO" id="GO:0008808">
    <property type="term" value="F:cardiolipin synthase activity"/>
    <property type="evidence" value="ECO:0007669"/>
    <property type="project" value="UniProtKB-UniRule"/>
</dbReference>
<proteinExistence type="inferred from homology"/>
<dbReference type="Pfam" id="PF13396">
    <property type="entry name" value="PLDc_N"/>
    <property type="match status" value="1"/>
</dbReference>
<evidence type="ECO:0000256" key="8">
    <source>
        <dbReference type="ARBA" id="ARBA00023098"/>
    </source>
</evidence>
<dbReference type="SMART" id="SM00155">
    <property type="entry name" value="PLDc"/>
    <property type="match status" value="2"/>
</dbReference>